<protein>
    <submittedName>
        <fullName evidence="1">Uncharacterized protein</fullName>
    </submittedName>
</protein>
<gene>
    <name evidence="1" type="ORF">KIN20_001077</name>
</gene>
<sequence length="88" mass="9921">MSRKRDEQLWEKKTGKLLKMKLEGLAASADEDTGNESDASIGINVHTPQVARMTMTEPTMHKELSRMLKLKLMIGPPIVQPTHRPALR</sequence>
<dbReference type="AlphaFoldDB" id="A0AAD5LTJ8"/>
<evidence type="ECO:0000313" key="1">
    <source>
        <dbReference type="EMBL" id="KAJ1346320.1"/>
    </source>
</evidence>
<dbReference type="Proteomes" id="UP001196413">
    <property type="component" value="Unassembled WGS sequence"/>
</dbReference>
<reference evidence="1" key="1">
    <citation type="submission" date="2021-06" db="EMBL/GenBank/DDBJ databases">
        <title>Parelaphostrongylus tenuis whole genome reference sequence.</title>
        <authorList>
            <person name="Garwood T.J."/>
            <person name="Larsen P.A."/>
            <person name="Fountain-Jones N.M."/>
            <person name="Garbe J.R."/>
            <person name="Macchietto M.G."/>
            <person name="Kania S.A."/>
            <person name="Gerhold R.W."/>
            <person name="Richards J.E."/>
            <person name="Wolf T.M."/>
        </authorList>
    </citation>
    <scope>NUCLEOTIDE SEQUENCE</scope>
    <source>
        <strain evidence="1">MNPRO001-30</strain>
        <tissue evidence="1">Meninges</tissue>
    </source>
</reference>
<keyword evidence="2" id="KW-1185">Reference proteome</keyword>
<proteinExistence type="predicted"/>
<dbReference type="EMBL" id="JAHQIW010000155">
    <property type="protein sequence ID" value="KAJ1346320.1"/>
    <property type="molecule type" value="Genomic_DNA"/>
</dbReference>
<evidence type="ECO:0000313" key="2">
    <source>
        <dbReference type="Proteomes" id="UP001196413"/>
    </source>
</evidence>
<organism evidence="1 2">
    <name type="scientific">Parelaphostrongylus tenuis</name>
    <name type="common">Meningeal worm</name>
    <dbReference type="NCBI Taxonomy" id="148309"/>
    <lineage>
        <taxon>Eukaryota</taxon>
        <taxon>Metazoa</taxon>
        <taxon>Ecdysozoa</taxon>
        <taxon>Nematoda</taxon>
        <taxon>Chromadorea</taxon>
        <taxon>Rhabditida</taxon>
        <taxon>Rhabditina</taxon>
        <taxon>Rhabditomorpha</taxon>
        <taxon>Strongyloidea</taxon>
        <taxon>Metastrongylidae</taxon>
        <taxon>Parelaphostrongylus</taxon>
    </lineage>
</organism>
<accession>A0AAD5LTJ8</accession>
<comment type="caution">
    <text evidence="1">The sequence shown here is derived from an EMBL/GenBank/DDBJ whole genome shotgun (WGS) entry which is preliminary data.</text>
</comment>
<name>A0AAD5LTJ8_PARTN</name>